<dbReference type="GO" id="GO:0006120">
    <property type="term" value="P:mitochondrial electron transport, NADH to ubiquinone"/>
    <property type="evidence" value="ECO:0007669"/>
    <property type="project" value="InterPro"/>
</dbReference>
<keyword evidence="16 18" id="KW-0472">Membrane</keyword>
<keyword evidence="14 18" id="KW-0830">Ubiquinone</keyword>
<comment type="subcellular location">
    <subcellularLocation>
        <location evidence="2 18">Mitochondrion inner membrane</location>
        <topology evidence="2 18">Multi-pass membrane protein</topology>
    </subcellularLocation>
</comment>
<evidence type="ECO:0000256" key="4">
    <source>
        <dbReference type="ARBA" id="ARBA00012944"/>
    </source>
</evidence>
<evidence type="ECO:0000259" key="19">
    <source>
        <dbReference type="Pfam" id="PF00361"/>
    </source>
</evidence>
<keyword evidence="11 18" id="KW-0249">Electron transport</keyword>
<feature type="transmembrane region" description="Helical" evidence="18">
    <location>
        <begin position="144"/>
        <end position="163"/>
    </location>
</feature>
<dbReference type="GO" id="GO:0005743">
    <property type="term" value="C:mitochondrial inner membrane"/>
    <property type="evidence" value="ECO:0007669"/>
    <property type="project" value="UniProtKB-SubCell"/>
</dbReference>
<dbReference type="Pfam" id="PF00361">
    <property type="entry name" value="Proton_antipo_M"/>
    <property type="match status" value="1"/>
</dbReference>
<evidence type="ECO:0000256" key="2">
    <source>
        <dbReference type="ARBA" id="ARBA00004448"/>
    </source>
</evidence>
<dbReference type="InterPro" id="IPR003917">
    <property type="entry name" value="NADH_UbQ_OxRdtase_chain2"/>
</dbReference>
<evidence type="ECO:0000256" key="3">
    <source>
        <dbReference type="ARBA" id="ARBA00007012"/>
    </source>
</evidence>
<organism evidence="20">
    <name type="scientific">Cherax setosus</name>
    <dbReference type="NCBI Taxonomy" id="99754"/>
    <lineage>
        <taxon>Eukaryota</taxon>
        <taxon>Metazoa</taxon>
        <taxon>Ecdysozoa</taxon>
        <taxon>Arthropoda</taxon>
        <taxon>Crustacea</taxon>
        <taxon>Multicrustacea</taxon>
        <taxon>Malacostraca</taxon>
        <taxon>Eumalacostraca</taxon>
        <taxon>Eucarida</taxon>
        <taxon>Decapoda</taxon>
        <taxon>Pleocyemata</taxon>
        <taxon>Astacidea</taxon>
        <taxon>Parastacoidea</taxon>
        <taxon>Parastacidae</taxon>
        <taxon>Cherax</taxon>
    </lineage>
</organism>
<keyword evidence="15 18" id="KW-0496">Mitochondrion</keyword>
<feature type="transmembrane region" description="Helical" evidence="18">
    <location>
        <begin position="194"/>
        <end position="212"/>
    </location>
</feature>
<keyword evidence="12 18" id="KW-1133">Transmembrane helix</keyword>
<accession>A0A8F7CBU8</accession>
<keyword evidence="9 18" id="KW-0999">Mitochondrion inner membrane</keyword>
<comment type="catalytic activity">
    <reaction evidence="17 18">
        <text>a ubiquinone + NADH + 5 H(+)(in) = a ubiquinol + NAD(+) + 4 H(+)(out)</text>
        <dbReference type="Rhea" id="RHEA:29091"/>
        <dbReference type="Rhea" id="RHEA-COMP:9565"/>
        <dbReference type="Rhea" id="RHEA-COMP:9566"/>
        <dbReference type="ChEBI" id="CHEBI:15378"/>
        <dbReference type="ChEBI" id="CHEBI:16389"/>
        <dbReference type="ChEBI" id="CHEBI:17976"/>
        <dbReference type="ChEBI" id="CHEBI:57540"/>
        <dbReference type="ChEBI" id="CHEBI:57945"/>
        <dbReference type="EC" id="7.1.1.2"/>
    </reaction>
</comment>
<evidence type="ECO:0000256" key="15">
    <source>
        <dbReference type="ARBA" id="ARBA00023128"/>
    </source>
</evidence>
<feature type="transmembrane region" description="Helical" evidence="18">
    <location>
        <begin position="233"/>
        <end position="252"/>
    </location>
</feature>
<dbReference type="PANTHER" id="PTHR46552:SF1">
    <property type="entry name" value="NADH-UBIQUINONE OXIDOREDUCTASE CHAIN 2"/>
    <property type="match status" value="1"/>
</dbReference>
<dbReference type="PANTHER" id="PTHR46552">
    <property type="entry name" value="NADH-UBIQUINONE OXIDOREDUCTASE CHAIN 2"/>
    <property type="match status" value="1"/>
</dbReference>
<evidence type="ECO:0000256" key="12">
    <source>
        <dbReference type="ARBA" id="ARBA00022989"/>
    </source>
</evidence>
<keyword evidence="7 18" id="KW-0679">Respiratory chain</keyword>
<gene>
    <name evidence="20" type="primary">ND2</name>
</gene>
<evidence type="ECO:0000256" key="7">
    <source>
        <dbReference type="ARBA" id="ARBA00022660"/>
    </source>
</evidence>
<dbReference type="AlphaFoldDB" id="A0A8F7CBU8"/>
<evidence type="ECO:0000256" key="16">
    <source>
        <dbReference type="ARBA" id="ARBA00023136"/>
    </source>
</evidence>
<dbReference type="GO" id="GO:0008137">
    <property type="term" value="F:NADH dehydrogenase (ubiquinone) activity"/>
    <property type="evidence" value="ECO:0007669"/>
    <property type="project" value="UniProtKB-EC"/>
</dbReference>
<evidence type="ECO:0000256" key="17">
    <source>
        <dbReference type="ARBA" id="ARBA00049551"/>
    </source>
</evidence>
<evidence type="ECO:0000256" key="14">
    <source>
        <dbReference type="ARBA" id="ARBA00023075"/>
    </source>
</evidence>
<reference evidence="20" key="1">
    <citation type="submission" date="2019-11" db="EMBL/GenBank/DDBJ databases">
        <title>Evolution elevated: A phylogenetic analysis of New Guinean highland crayfish (Decapoda: Parastacidae) reveals a decoupling of morphological and molecular evolution.</title>
        <authorList>
            <person name="Gan H.M."/>
            <person name="Eprilurahman R."/>
            <person name="Schultz M.B."/>
            <person name="Grandjean F."/>
            <person name="Austin C.M."/>
        </authorList>
    </citation>
    <scope>NUCLEOTIDE SEQUENCE</scope>
    <source>
        <strain evidence="20">KAR</strain>
    </source>
</reference>
<sequence length="334" mass="37005">MPFSLYKISFTLTLISGTILSISSSSWFAAWIGLELNLMSFIPLITSKKNQLPAEAALKYFLIQALGSAIIILSSTLSLLHPTFALLSISLALLLKLGAAPFHSWFPQVMEGLDWSQAIILMTIQKLAPMFLISYLSMSFYTHISLFLAAICSAVMGALGGINQTSLRKILSYSSINHMSWMLIAMLINETSWMIYFFLYALIATSVALYFLSTQSYFFPHLMNSNTTPLSKIISVFSLYSLGGMPPFSGFIPKWIITQEMITASFFFALLVLLLSSLITLYFYIRLTLTSISISSAQSKWSLASFYQAAPILSPVNSAMNLFGLLIPSLLLVI</sequence>
<dbReference type="EC" id="7.1.1.2" evidence="4 18"/>
<evidence type="ECO:0000313" key="20">
    <source>
        <dbReference type="EMBL" id="QXU57673.1"/>
    </source>
</evidence>
<evidence type="ECO:0000256" key="5">
    <source>
        <dbReference type="ARBA" id="ARBA00021008"/>
    </source>
</evidence>
<dbReference type="InterPro" id="IPR050175">
    <property type="entry name" value="Complex_I_Subunit_2"/>
</dbReference>
<geneLocation type="mitochondrion" evidence="20"/>
<comment type="function">
    <text evidence="18">Core subunit of the mitochondrial membrane respiratory chain NADH dehydrogenase (Complex I) which catalyzes electron transfer from NADH through the respiratory chain, using ubiquinone as an electron acceptor. Essential for the catalytic activity and assembly of complex I.</text>
</comment>
<comment type="function">
    <text evidence="1">Core subunit of the mitochondrial membrane respiratory chain NADH dehydrogenase (Complex I) that is believed to belong to the minimal assembly required for catalysis. Complex I functions in the transfer of electrons from NADH to the respiratory chain. The immediate electron acceptor for the enzyme is believed to be ubiquinone.</text>
</comment>
<evidence type="ECO:0000256" key="10">
    <source>
        <dbReference type="ARBA" id="ARBA00022967"/>
    </source>
</evidence>
<evidence type="ECO:0000256" key="18">
    <source>
        <dbReference type="RuleBase" id="RU003403"/>
    </source>
</evidence>
<dbReference type="EMBL" id="MN648463">
    <property type="protein sequence ID" value="QXU57673.1"/>
    <property type="molecule type" value="Genomic_DNA"/>
</dbReference>
<evidence type="ECO:0000256" key="11">
    <source>
        <dbReference type="ARBA" id="ARBA00022982"/>
    </source>
</evidence>
<proteinExistence type="inferred from homology"/>
<feature type="domain" description="NADH:quinone oxidoreductase/Mrp antiporter transmembrane" evidence="19">
    <location>
        <begin position="24"/>
        <end position="280"/>
    </location>
</feature>
<keyword evidence="13 18" id="KW-0520">NAD</keyword>
<comment type="similarity">
    <text evidence="3 18">Belongs to the complex I subunit 2 family.</text>
</comment>
<evidence type="ECO:0000256" key="8">
    <source>
        <dbReference type="ARBA" id="ARBA00022692"/>
    </source>
</evidence>
<feature type="transmembrane region" description="Helical" evidence="18">
    <location>
        <begin position="306"/>
        <end position="331"/>
    </location>
</feature>
<evidence type="ECO:0000256" key="6">
    <source>
        <dbReference type="ARBA" id="ARBA00022448"/>
    </source>
</evidence>
<evidence type="ECO:0000256" key="9">
    <source>
        <dbReference type="ARBA" id="ARBA00022792"/>
    </source>
</evidence>
<keyword evidence="10 18" id="KW-1278">Translocase</keyword>
<name>A0A8F7CBU8_9EUCA</name>
<protein>
    <recommendedName>
        <fullName evidence="5 18">NADH-ubiquinone oxidoreductase chain 2</fullName>
        <ecNumber evidence="4 18">7.1.1.2</ecNumber>
    </recommendedName>
</protein>
<evidence type="ECO:0000256" key="13">
    <source>
        <dbReference type="ARBA" id="ARBA00023027"/>
    </source>
</evidence>
<keyword evidence="6" id="KW-0813">Transport</keyword>
<feature type="transmembrane region" description="Helical" evidence="18">
    <location>
        <begin position="84"/>
        <end position="106"/>
    </location>
</feature>
<dbReference type="InterPro" id="IPR001750">
    <property type="entry name" value="ND/Mrp_TM"/>
</dbReference>
<feature type="transmembrane region" description="Helical" evidence="18">
    <location>
        <begin position="264"/>
        <end position="285"/>
    </location>
</feature>
<feature type="transmembrane region" description="Helical" evidence="18">
    <location>
        <begin position="57"/>
        <end position="78"/>
    </location>
</feature>
<keyword evidence="8 18" id="KW-0812">Transmembrane</keyword>
<evidence type="ECO:0000256" key="1">
    <source>
        <dbReference type="ARBA" id="ARBA00003257"/>
    </source>
</evidence>
<dbReference type="PRINTS" id="PR01436">
    <property type="entry name" value="NADHDHGNASE2"/>
</dbReference>